<protein>
    <submittedName>
        <fullName evidence="3">Sugar ABC transporter ATP-binding protein</fullName>
    </submittedName>
</protein>
<keyword evidence="2 3" id="KW-0067">ATP-binding</keyword>
<dbReference type="Gene3D" id="3.40.50.300">
    <property type="entry name" value="P-loop containing nucleotide triphosphate hydrolases"/>
    <property type="match status" value="1"/>
</dbReference>
<name>A0A3B9IIQ9_9PROT</name>
<accession>A0A3B9IIQ9</accession>
<dbReference type="GO" id="GO:0005524">
    <property type="term" value="F:ATP binding"/>
    <property type="evidence" value="ECO:0007669"/>
    <property type="project" value="UniProtKB-KW"/>
</dbReference>
<reference evidence="3 4" key="1">
    <citation type="journal article" date="2018" name="Nat. Biotechnol.">
        <title>A standardized bacterial taxonomy based on genome phylogeny substantially revises the tree of life.</title>
        <authorList>
            <person name="Parks D.H."/>
            <person name="Chuvochina M."/>
            <person name="Waite D.W."/>
            <person name="Rinke C."/>
            <person name="Skarshewski A."/>
            <person name="Chaumeil P.A."/>
            <person name="Hugenholtz P."/>
        </authorList>
    </citation>
    <scope>NUCLEOTIDE SEQUENCE [LARGE SCALE GENOMIC DNA]</scope>
    <source>
        <strain evidence="3">UBA8739</strain>
    </source>
</reference>
<organism evidence="3 4">
    <name type="scientific">Tistrella mobilis</name>
    <dbReference type="NCBI Taxonomy" id="171437"/>
    <lineage>
        <taxon>Bacteria</taxon>
        <taxon>Pseudomonadati</taxon>
        <taxon>Pseudomonadota</taxon>
        <taxon>Alphaproteobacteria</taxon>
        <taxon>Geminicoccales</taxon>
        <taxon>Geminicoccaceae</taxon>
        <taxon>Tistrella</taxon>
    </lineage>
</organism>
<feature type="non-terminal residue" evidence="3">
    <location>
        <position position="1"/>
    </location>
</feature>
<dbReference type="SUPFAM" id="SSF52540">
    <property type="entry name" value="P-loop containing nucleoside triphosphate hydrolases"/>
    <property type="match status" value="1"/>
</dbReference>
<sequence>ILDEPTAVLTPQESERLFVTLRAMVAEGLSIIFISHKLPEVMAVSNRVAVLRAGRMIDQRPAAGLDR</sequence>
<dbReference type="PANTHER" id="PTHR43790">
    <property type="entry name" value="CARBOHYDRATE TRANSPORT ATP-BINDING PROTEIN MG119-RELATED"/>
    <property type="match status" value="1"/>
</dbReference>
<dbReference type="PANTHER" id="PTHR43790:SF4">
    <property type="entry name" value="GUANOSINE IMPORT ATP-BINDING PROTEIN NUPO"/>
    <property type="match status" value="1"/>
</dbReference>
<evidence type="ECO:0000256" key="1">
    <source>
        <dbReference type="ARBA" id="ARBA00022741"/>
    </source>
</evidence>
<evidence type="ECO:0000256" key="2">
    <source>
        <dbReference type="ARBA" id="ARBA00022840"/>
    </source>
</evidence>
<gene>
    <name evidence="3" type="ORF">DCK97_10075</name>
</gene>
<dbReference type="EMBL" id="DMAI01000157">
    <property type="protein sequence ID" value="HAE47754.1"/>
    <property type="molecule type" value="Genomic_DNA"/>
</dbReference>
<feature type="non-terminal residue" evidence="3">
    <location>
        <position position="67"/>
    </location>
</feature>
<comment type="caution">
    <text evidence="3">The sequence shown here is derived from an EMBL/GenBank/DDBJ whole genome shotgun (WGS) entry which is preliminary data.</text>
</comment>
<dbReference type="Proteomes" id="UP000257706">
    <property type="component" value="Unassembled WGS sequence"/>
</dbReference>
<evidence type="ECO:0000313" key="3">
    <source>
        <dbReference type="EMBL" id="HAE47754.1"/>
    </source>
</evidence>
<keyword evidence="1" id="KW-0547">Nucleotide-binding</keyword>
<dbReference type="InterPro" id="IPR027417">
    <property type="entry name" value="P-loop_NTPase"/>
</dbReference>
<dbReference type="InterPro" id="IPR050107">
    <property type="entry name" value="ABC_carbohydrate_import_ATPase"/>
</dbReference>
<evidence type="ECO:0000313" key="4">
    <source>
        <dbReference type="Proteomes" id="UP000257706"/>
    </source>
</evidence>
<proteinExistence type="predicted"/>
<dbReference type="AlphaFoldDB" id="A0A3B9IIQ9"/>